<dbReference type="Proteomes" id="UP000325313">
    <property type="component" value="Unassembled WGS sequence"/>
</dbReference>
<dbReference type="PANTHER" id="PTHR24124:SF14">
    <property type="entry name" value="CHROMOSOME UNDETERMINED SCAFFOLD_25, WHOLE GENOME SHOTGUN SEQUENCE"/>
    <property type="match status" value="1"/>
</dbReference>
<dbReference type="PRINTS" id="PR01415">
    <property type="entry name" value="ANKYRIN"/>
</dbReference>
<evidence type="ECO:0000256" key="3">
    <source>
        <dbReference type="PROSITE-ProRule" id="PRU00023"/>
    </source>
</evidence>
<dbReference type="Pfam" id="PF12796">
    <property type="entry name" value="Ank_2"/>
    <property type="match status" value="2"/>
</dbReference>
<keyword evidence="2 3" id="KW-0040">ANK repeat</keyword>
<dbReference type="GO" id="GO:0005634">
    <property type="term" value="C:nucleus"/>
    <property type="evidence" value="ECO:0007669"/>
    <property type="project" value="TreeGrafter"/>
</dbReference>
<dbReference type="Gene3D" id="1.25.40.20">
    <property type="entry name" value="Ankyrin repeat-containing domain"/>
    <property type="match status" value="2"/>
</dbReference>
<evidence type="ECO:0000313" key="4">
    <source>
        <dbReference type="EMBL" id="KAA1083701.1"/>
    </source>
</evidence>
<feature type="repeat" description="ANK" evidence="3">
    <location>
        <begin position="106"/>
        <end position="128"/>
    </location>
</feature>
<dbReference type="EMBL" id="VSWC01000118">
    <property type="protein sequence ID" value="KAA1083701.1"/>
    <property type="molecule type" value="Genomic_DNA"/>
</dbReference>
<dbReference type="AlphaFoldDB" id="A0A5B0RD68"/>
<gene>
    <name evidence="4" type="ORF">PGT21_004365</name>
    <name evidence="5" type="ORF">PGTUg99_007936</name>
</gene>
<dbReference type="InterPro" id="IPR036770">
    <property type="entry name" value="Ankyrin_rpt-contain_sf"/>
</dbReference>
<proteinExistence type="predicted"/>
<dbReference type="OrthoDB" id="539213at2759"/>
<dbReference type="PANTHER" id="PTHR24124">
    <property type="entry name" value="ANKYRIN REPEAT FAMILY A"/>
    <property type="match status" value="1"/>
</dbReference>
<dbReference type="InterPro" id="IPR002110">
    <property type="entry name" value="Ankyrin_rpt"/>
</dbReference>
<dbReference type="PROSITE" id="PS50088">
    <property type="entry name" value="ANK_REPEAT"/>
    <property type="match status" value="4"/>
</dbReference>
<evidence type="ECO:0000313" key="6">
    <source>
        <dbReference type="Proteomes" id="UP000324748"/>
    </source>
</evidence>
<evidence type="ECO:0000256" key="1">
    <source>
        <dbReference type="ARBA" id="ARBA00022737"/>
    </source>
</evidence>
<evidence type="ECO:0000313" key="7">
    <source>
        <dbReference type="Proteomes" id="UP000325313"/>
    </source>
</evidence>
<sequence>MSEDDEMMVVPTWFPGCPPDGESEDRWCPSKVAVQALLLHHFQCSIKTTCHPLSNTNSPRTKPFLKKILSNIMPIDIHRSAYEGQAQLVSAALAEDPNRINALDSDGRTPLHNSSSSGSLSVVRVLLEQQEPKCDIEIPDAMGWTALIIAASAGITEVVSELIHAGANVNAVNQKGQTALHYAASKGRLEIGRLLVQYGADINAKDRANQLPLHRAASSGATPFVKLLLEMPNADEEKGTERRKAKMNVVDNAGHTPLHLAFESGHAETACVLIEAGANRERLDPDGKRPDQLVEVLGDVASKRILQYVEARCGKLE</sequence>
<dbReference type="GO" id="GO:0010468">
    <property type="term" value="P:regulation of gene expression"/>
    <property type="evidence" value="ECO:0007669"/>
    <property type="project" value="TreeGrafter"/>
</dbReference>
<protein>
    <submittedName>
        <fullName evidence="5">Uncharacterized protein</fullName>
    </submittedName>
</protein>
<evidence type="ECO:0000313" key="5">
    <source>
        <dbReference type="EMBL" id="KAA1123329.1"/>
    </source>
</evidence>
<dbReference type="SUPFAM" id="SSF48403">
    <property type="entry name" value="Ankyrin repeat"/>
    <property type="match status" value="1"/>
</dbReference>
<comment type="caution">
    <text evidence="5">The sequence shown here is derived from an EMBL/GenBank/DDBJ whole genome shotgun (WGS) entry which is preliminary data.</text>
</comment>
<reference evidence="6 7" key="1">
    <citation type="submission" date="2019-05" db="EMBL/GenBank/DDBJ databases">
        <title>Emergence of the Ug99 lineage of the wheat stem rust pathogen through somatic hybridization.</title>
        <authorList>
            <person name="Li F."/>
            <person name="Upadhyaya N.M."/>
            <person name="Sperschneider J."/>
            <person name="Matny O."/>
            <person name="Nguyen-Phuc H."/>
            <person name="Mago R."/>
            <person name="Raley C."/>
            <person name="Miller M.E."/>
            <person name="Silverstein K.A.T."/>
            <person name="Henningsen E."/>
            <person name="Hirsch C.D."/>
            <person name="Visser B."/>
            <person name="Pretorius Z.A."/>
            <person name="Steffenson B.J."/>
            <person name="Schwessinger B."/>
            <person name="Dodds P.N."/>
            <person name="Figueroa M."/>
        </authorList>
    </citation>
    <scope>NUCLEOTIDE SEQUENCE [LARGE SCALE GENOMIC DNA]</scope>
    <source>
        <strain evidence="4">21-0</strain>
        <strain evidence="5 7">Ug99</strain>
    </source>
</reference>
<dbReference type="PROSITE" id="PS50297">
    <property type="entry name" value="ANK_REP_REGION"/>
    <property type="match status" value="4"/>
</dbReference>
<keyword evidence="6" id="KW-1185">Reference proteome</keyword>
<dbReference type="Proteomes" id="UP000324748">
    <property type="component" value="Unassembled WGS sequence"/>
</dbReference>
<dbReference type="SMART" id="SM00248">
    <property type="entry name" value="ANK"/>
    <property type="match status" value="5"/>
</dbReference>
<feature type="repeat" description="ANK" evidence="3">
    <location>
        <begin position="175"/>
        <end position="207"/>
    </location>
</feature>
<feature type="repeat" description="ANK" evidence="3">
    <location>
        <begin position="142"/>
        <end position="174"/>
    </location>
</feature>
<evidence type="ECO:0000256" key="2">
    <source>
        <dbReference type="ARBA" id="ARBA00023043"/>
    </source>
</evidence>
<dbReference type="EMBL" id="VDEP01000209">
    <property type="protein sequence ID" value="KAA1123329.1"/>
    <property type="molecule type" value="Genomic_DNA"/>
</dbReference>
<accession>A0A5B0RD68</accession>
<organism evidence="5 7">
    <name type="scientific">Puccinia graminis f. sp. tritici</name>
    <dbReference type="NCBI Taxonomy" id="56615"/>
    <lineage>
        <taxon>Eukaryota</taxon>
        <taxon>Fungi</taxon>
        <taxon>Dikarya</taxon>
        <taxon>Basidiomycota</taxon>
        <taxon>Pucciniomycotina</taxon>
        <taxon>Pucciniomycetes</taxon>
        <taxon>Pucciniales</taxon>
        <taxon>Pucciniaceae</taxon>
        <taxon>Puccinia</taxon>
    </lineage>
</organism>
<dbReference type="FunFam" id="1.25.40.20:FF:000520">
    <property type="entry name" value="Uncharacterized protein"/>
    <property type="match status" value="1"/>
</dbReference>
<keyword evidence="1" id="KW-0677">Repeat</keyword>
<feature type="repeat" description="ANK" evidence="3">
    <location>
        <begin position="253"/>
        <end position="285"/>
    </location>
</feature>
<name>A0A5B0RD68_PUCGR</name>